<dbReference type="InterPro" id="IPR005828">
    <property type="entry name" value="MFS_sugar_transport-like"/>
</dbReference>
<evidence type="ECO:0000313" key="8">
    <source>
        <dbReference type="EMBL" id="KAG4425363.1"/>
    </source>
</evidence>
<reference evidence="8" key="1">
    <citation type="submission" date="2021-02" db="EMBL/GenBank/DDBJ databases">
        <title>Genome sequence Cadophora malorum strain M34.</title>
        <authorList>
            <person name="Stefanovic E."/>
            <person name="Vu D."/>
            <person name="Scully C."/>
            <person name="Dijksterhuis J."/>
            <person name="Roader J."/>
            <person name="Houbraken J."/>
        </authorList>
    </citation>
    <scope>NUCLEOTIDE SEQUENCE</scope>
    <source>
        <strain evidence="8">M34</strain>
    </source>
</reference>
<evidence type="ECO:0000313" key="9">
    <source>
        <dbReference type="Proteomes" id="UP000664132"/>
    </source>
</evidence>
<dbReference type="InterPro" id="IPR036259">
    <property type="entry name" value="MFS_trans_sf"/>
</dbReference>
<keyword evidence="4 6" id="KW-1133">Transmembrane helix</keyword>
<keyword evidence="9" id="KW-1185">Reference proteome</keyword>
<feature type="transmembrane region" description="Helical" evidence="6">
    <location>
        <begin position="328"/>
        <end position="348"/>
    </location>
</feature>
<dbReference type="InterPro" id="IPR050360">
    <property type="entry name" value="MFS_Sugar_Transporters"/>
</dbReference>
<accession>A0A8H8BVN6</accession>
<dbReference type="FunFam" id="1.20.1250.20:FF:000078">
    <property type="entry name" value="MFS maltose transporter, putative"/>
    <property type="match status" value="1"/>
</dbReference>
<feature type="transmembrane region" description="Helical" evidence="6">
    <location>
        <begin position="420"/>
        <end position="443"/>
    </location>
</feature>
<dbReference type="InterPro" id="IPR020846">
    <property type="entry name" value="MFS_dom"/>
</dbReference>
<dbReference type="OrthoDB" id="6612291at2759"/>
<feature type="domain" description="Major facilitator superfamily (MFS) profile" evidence="7">
    <location>
        <begin position="28"/>
        <end position="477"/>
    </location>
</feature>
<feature type="transmembrane region" description="Helical" evidence="6">
    <location>
        <begin position="129"/>
        <end position="149"/>
    </location>
</feature>
<dbReference type="Gene3D" id="1.20.1250.20">
    <property type="entry name" value="MFS general substrate transporter like domains"/>
    <property type="match status" value="1"/>
</dbReference>
<dbReference type="GO" id="GO:0016020">
    <property type="term" value="C:membrane"/>
    <property type="evidence" value="ECO:0007669"/>
    <property type="project" value="UniProtKB-SubCell"/>
</dbReference>
<dbReference type="GO" id="GO:0005351">
    <property type="term" value="F:carbohydrate:proton symporter activity"/>
    <property type="evidence" value="ECO:0007669"/>
    <property type="project" value="TreeGrafter"/>
</dbReference>
<comment type="similarity">
    <text evidence="2">Belongs to the major facilitator superfamily. Sugar transporter (TC 2.A.1.1) family.</text>
</comment>
<feature type="transmembrane region" description="Helical" evidence="6">
    <location>
        <begin position="25"/>
        <end position="45"/>
    </location>
</feature>
<evidence type="ECO:0000256" key="4">
    <source>
        <dbReference type="ARBA" id="ARBA00022989"/>
    </source>
</evidence>
<protein>
    <recommendedName>
        <fullName evidence="7">Major facilitator superfamily (MFS) profile domain-containing protein</fullName>
    </recommendedName>
</protein>
<dbReference type="AlphaFoldDB" id="A0A8H8BVN6"/>
<dbReference type="Pfam" id="PF00083">
    <property type="entry name" value="Sugar_tr"/>
    <property type="match status" value="1"/>
</dbReference>
<keyword evidence="5 6" id="KW-0472">Membrane</keyword>
<keyword evidence="3 6" id="KW-0812">Transmembrane</keyword>
<feature type="transmembrane region" description="Helical" evidence="6">
    <location>
        <begin position="106"/>
        <end position="123"/>
    </location>
</feature>
<dbReference type="PROSITE" id="PS50850">
    <property type="entry name" value="MFS"/>
    <property type="match status" value="1"/>
</dbReference>
<organism evidence="8 9">
    <name type="scientific">Cadophora malorum</name>
    <dbReference type="NCBI Taxonomy" id="108018"/>
    <lineage>
        <taxon>Eukaryota</taxon>
        <taxon>Fungi</taxon>
        <taxon>Dikarya</taxon>
        <taxon>Ascomycota</taxon>
        <taxon>Pezizomycotina</taxon>
        <taxon>Leotiomycetes</taxon>
        <taxon>Helotiales</taxon>
        <taxon>Ploettnerulaceae</taxon>
        <taxon>Cadophora</taxon>
    </lineage>
</organism>
<dbReference type="SUPFAM" id="SSF103473">
    <property type="entry name" value="MFS general substrate transporter"/>
    <property type="match status" value="1"/>
</dbReference>
<evidence type="ECO:0000256" key="6">
    <source>
        <dbReference type="SAM" id="Phobius"/>
    </source>
</evidence>
<dbReference type="InterPro" id="IPR005829">
    <property type="entry name" value="Sugar_transporter_CS"/>
</dbReference>
<dbReference type="PANTHER" id="PTHR48022">
    <property type="entry name" value="PLASTIDIC GLUCOSE TRANSPORTER 4"/>
    <property type="match status" value="1"/>
</dbReference>
<dbReference type="PROSITE" id="PS00216">
    <property type="entry name" value="SUGAR_TRANSPORT_1"/>
    <property type="match status" value="2"/>
</dbReference>
<feature type="transmembrane region" description="Helical" evidence="6">
    <location>
        <begin position="200"/>
        <end position="217"/>
    </location>
</feature>
<comment type="caution">
    <text evidence="8">The sequence shown here is derived from an EMBL/GenBank/DDBJ whole genome shotgun (WGS) entry which is preliminary data.</text>
</comment>
<gene>
    <name evidence="8" type="ORF">IFR04_001513</name>
</gene>
<feature type="transmembrane region" description="Helical" evidence="6">
    <location>
        <begin position="161"/>
        <end position="180"/>
    </location>
</feature>
<sequence length="534" mass="58909">MTFKPDWANVHLEDKWKILRVQWRFGLWALYSAIGSVMTGFDWGASGYVTALPSFQKQFGIPYPEQPSGYLIPARYLSGWSGAATGGDIIGILIAGQLIEWIGRKHSLLIGTVITAVGIGMQFASHEWILFLCGRLVNAIGFGIVYILSPVWIGENVRPELRGFFLCLMNGAIVFGQLVLAGTARGVSTIQGEWSYKTLILLQFIFVVPLLMFYPWFPESPSYLLRKGREEEARKSLNRIHGSGDQSLIKAEMIRIQSNITFDDELRAAAGAQSNKPKLVQCFIKPNLKRTLISNIAVVQQQCVGSTFVLGFFTYFISLLGINDFFTVTLALSVVMFVSCILAFPLIEIVGRRKLILPGTFILTSSLLVIGICGCFNTKAANWVFLVSVFAWGAIYQCTLGGVGFALGGEIPSLTMRASTVSLMGFCQMAGVWIVSFVVPYLINPDAANLGAKVGFIFFGLSLPLCVLMYFFIPETKGISFTEMDYLFTSGVSCRRFPEAVKQYRLDTGGSSIDRDIVAVLEAKGEISEQVERV</sequence>
<evidence type="ECO:0000256" key="3">
    <source>
        <dbReference type="ARBA" id="ARBA00022692"/>
    </source>
</evidence>
<evidence type="ECO:0000259" key="7">
    <source>
        <dbReference type="PROSITE" id="PS50850"/>
    </source>
</evidence>
<feature type="transmembrane region" description="Helical" evidence="6">
    <location>
        <begin position="77"/>
        <end position="99"/>
    </location>
</feature>
<dbReference type="EMBL" id="JAFJYH010000011">
    <property type="protein sequence ID" value="KAG4425363.1"/>
    <property type="molecule type" value="Genomic_DNA"/>
</dbReference>
<proteinExistence type="inferred from homology"/>
<name>A0A8H8BVN6_9HELO</name>
<evidence type="ECO:0000256" key="1">
    <source>
        <dbReference type="ARBA" id="ARBA00004141"/>
    </source>
</evidence>
<comment type="subcellular location">
    <subcellularLocation>
        <location evidence="1">Membrane</location>
        <topology evidence="1">Multi-pass membrane protein</topology>
    </subcellularLocation>
</comment>
<feature type="transmembrane region" description="Helical" evidence="6">
    <location>
        <begin position="355"/>
        <end position="377"/>
    </location>
</feature>
<feature type="transmembrane region" description="Helical" evidence="6">
    <location>
        <begin position="455"/>
        <end position="473"/>
    </location>
</feature>
<evidence type="ECO:0000256" key="2">
    <source>
        <dbReference type="ARBA" id="ARBA00010992"/>
    </source>
</evidence>
<dbReference type="PANTHER" id="PTHR48022:SF15">
    <property type="entry name" value="ALPHA-GLUCOSIDE TRANSPORTER, PUTATIVE (AFU_ORTHOLOGUE AFUA_5G00500)-RELATED"/>
    <property type="match status" value="1"/>
</dbReference>
<feature type="transmembrane region" description="Helical" evidence="6">
    <location>
        <begin position="383"/>
        <end position="408"/>
    </location>
</feature>
<dbReference type="Proteomes" id="UP000664132">
    <property type="component" value="Unassembled WGS sequence"/>
</dbReference>
<evidence type="ECO:0000256" key="5">
    <source>
        <dbReference type="ARBA" id="ARBA00023136"/>
    </source>
</evidence>